<sequence>MSVSPEVAAANIISAVGLKPTKVEQIEVYGIKATRPDVLKTLLQPIYEARNLNETFNEIYAFSGKMEALGIAESVDIQLDRSKESSSGMVVTLNVKEAPRVSGMCGTEIGNSEGNMNVSLGLKNALGGGEQIAASLSSGNKTTSSFQFRALTPVSPSRPYNQLELTAYHASTDNQFHASHDLLTRGMSLTYRTVLSSGSYEMAYNGIWRTLHNVGFCASSSIREQAGHNFKSSITHLFTHDTRNDSLLPSAGNYFRLAQELAGLKGDVRFLKTEVELQSSFAPLKGFALSLGLRGGALVPLPSVDGKTTSSHHADRIFSGGPTSVRGFMGFGLGPHDGRDSLGGDVMAIGGASLLTPLPYFTTPCFRGHLFANAGRLLSLQQGSPVADQLKTGFSQPSVSVGFGLVFRHSIARLEANYCIPLARHPGERRCSGLQVGLGISFL</sequence>
<comment type="caution">
    <text evidence="1">The sequence shown here is derived from an EMBL/GenBank/DDBJ whole genome shotgun (WGS) entry which is preliminary data.</text>
</comment>
<keyword evidence="2" id="KW-1185">Reference proteome</keyword>
<protein>
    <submittedName>
        <fullName evidence="1">Uncharacterized protein</fullName>
    </submittedName>
</protein>
<name>A0ACC2SSR9_9FUNG</name>
<evidence type="ECO:0000313" key="2">
    <source>
        <dbReference type="Proteomes" id="UP001165960"/>
    </source>
</evidence>
<reference evidence="1" key="1">
    <citation type="submission" date="2022-04" db="EMBL/GenBank/DDBJ databases">
        <title>Genome of the entomopathogenic fungus Entomophthora muscae.</title>
        <authorList>
            <person name="Elya C."/>
            <person name="Lovett B.R."/>
            <person name="Lee E."/>
            <person name="Macias A.M."/>
            <person name="Hajek A.E."/>
            <person name="De Bivort B.L."/>
            <person name="Kasson M.T."/>
            <person name="De Fine Licht H.H."/>
            <person name="Stajich J.E."/>
        </authorList>
    </citation>
    <scope>NUCLEOTIDE SEQUENCE</scope>
    <source>
        <strain evidence="1">Berkeley</strain>
    </source>
</reference>
<proteinExistence type="predicted"/>
<dbReference type="EMBL" id="QTSX02004349">
    <property type="protein sequence ID" value="KAJ9065438.1"/>
    <property type="molecule type" value="Genomic_DNA"/>
</dbReference>
<accession>A0ACC2SSR9</accession>
<organism evidence="1 2">
    <name type="scientific">Entomophthora muscae</name>
    <dbReference type="NCBI Taxonomy" id="34485"/>
    <lineage>
        <taxon>Eukaryota</taxon>
        <taxon>Fungi</taxon>
        <taxon>Fungi incertae sedis</taxon>
        <taxon>Zoopagomycota</taxon>
        <taxon>Entomophthoromycotina</taxon>
        <taxon>Entomophthoromycetes</taxon>
        <taxon>Entomophthorales</taxon>
        <taxon>Entomophthoraceae</taxon>
        <taxon>Entomophthora</taxon>
    </lineage>
</organism>
<gene>
    <name evidence="1" type="ORF">DSO57_1019618</name>
</gene>
<evidence type="ECO:0000313" key="1">
    <source>
        <dbReference type="EMBL" id="KAJ9065438.1"/>
    </source>
</evidence>
<dbReference type="Proteomes" id="UP001165960">
    <property type="component" value="Unassembled WGS sequence"/>
</dbReference>